<gene>
    <name evidence="2" type="ORF">AB5J50_50085</name>
</gene>
<organism evidence="2">
    <name type="scientific">Streptomyces sp. R35</name>
    <dbReference type="NCBI Taxonomy" id="3238630"/>
    <lineage>
        <taxon>Bacteria</taxon>
        <taxon>Bacillati</taxon>
        <taxon>Actinomycetota</taxon>
        <taxon>Actinomycetes</taxon>
        <taxon>Kitasatosporales</taxon>
        <taxon>Streptomycetaceae</taxon>
        <taxon>Streptomyces</taxon>
    </lineage>
</organism>
<sequence>MPSVLGMLEAREKKVREEVARLREEAERVQAALVAAEGALVRLAGARETVAEVLGEQAGQGGELSRSAVAGSTVPHRGENAVASALAPEYQQILRVLAAPEAADGMRVKQILAGLGWEATPARIEGVRSRVKRLAARGWATEVRPNVFVSAMTTAPVAAG</sequence>
<feature type="coiled-coil region" evidence="1">
    <location>
        <begin position="5"/>
        <end position="39"/>
    </location>
</feature>
<dbReference type="EMBL" id="CP163440">
    <property type="protein sequence ID" value="XDQ68328.1"/>
    <property type="molecule type" value="Genomic_DNA"/>
</dbReference>
<reference evidence="2" key="1">
    <citation type="submission" date="2024-07" db="EMBL/GenBank/DDBJ databases">
        <authorList>
            <person name="Yu S.T."/>
        </authorList>
    </citation>
    <scope>NUCLEOTIDE SEQUENCE</scope>
    <source>
        <strain evidence="2">R35</strain>
    </source>
</reference>
<accession>A0AB39SPC4</accession>
<evidence type="ECO:0000256" key="1">
    <source>
        <dbReference type="SAM" id="Coils"/>
    </source>
</evidence>
<protein>
    <recommendedName>
        <fullName evidence="3">AbiEi antitoxin of type IV toxin-antitoxin system</fullName>
    </recommendedName>
</protein>
<name>A0AB39SPC4_9ACTN</name>
<dbReference type="RefSeq" id="WP_369265150.1">
    <property type="nucleotide sequence ID" value="NZ_CP163440.1"/>
</dbReference>
<evidence type="ECO:0008006" key="3">
    <source>
        <dbReference type="Google" id="ProtNLM"/>
    </source>
</evidence>
<evidence type="ECO:0000313" key="2">
    <source>
        <dbReference type="EMBL" id="XDQ68328.1"/>
    </source>
</evidence>
<keyword evidence="1" id="KW-0175">Coiled coil</keyword>
<dbReference type="AlphaFoldDB" id="A0AB39SPC4"/>
<proteinExistence type="predicted"/>